<feature type="compositionally biased region" description="Basic and acidic residues" evidence="1">
    <location>
        <begin position="10"/>
        <end position="37"/>
    </location>
</feature>
<sequence>MAYSSGQEKGTQEEKEILLKKKEEQRQKQEKEKREYEDHLQRLRNLIKEDRKNNLEKAQIEIDGLIAMQTVSLKNSHIRPLTANRDTQTVSPNSEEIRIKIIHDTKKKLHILKTDATVGDLKNILKTDFGIKNQRHLFLQRVRLILVQKKHFLRILVCQIWTQYMYTAYNSRCGCNKIITAVLLRIQKTS</sequence>
<accession>I3EGB4</accession>
<reference evidence="2" key="1">
    <citation type="submission" date="2011-01" db="EMBL/GenBank/DDBJ databases">
        <title>The Genome Sequence of Nematocida parisii strain ERTm3.</title>
        <authorList>
            <consortium name="The Broad Institute Genome Sequencing Platform"/>
            <consortium name="The Broad Institute Genome Sequencing Center for Infectious Disease"/>
            <person name="Cuomo C."/>
            <person name="Troemel E."/>
            <person name="Young S.K."/>
            <person name="Zeng Q."/>
            <person name="Gargeya S."/>
            <person name="Fitzgerald M."/>
            <person name="Haas B."/>
            <person name="Abouelleil A."/>
            <person name="Alvarado L."/>
            <person name="Arachchi H.M."/>
            <person name="Berlin A."/>
            <person name="Chapman S.B."/>
            <person name="Gearin G."/>
            <person name="Goldberg J."/>
            <person name="Griggs A."/>
            <person name="Gujja S."/>
            <person name="Hansen M."/>
            <person name="Heiman D."/>
            <person name="Howarth C."/>
            <person name="Larimer J."/>
            <person name="Lui A."/>
            <person name="MacDonald P.J.P."/>
            <person name="McCowen C."/>
            <person name="Montmayeur A."/>
            <person name="Murphy C."/>
            <person name="Neiman D."/>
            <person name="Pearson M."/>
            <person name="Priest M."/>
            <person name="Roberts A."/>
            <person name="Saif S."/>
            <person name="Shea T."/>
            <person name="Sisk P."/>
            <person name="Stolte C."/>
            <person name="Sykes S."/>
            <person name="Wortman J."/>
            <person name="Nusbaum C."/>
            <person name="Birren B."/>
        </authorList>
    </citation>
    <scope>NUCLEOTIDE SEQUENCE</scope>
    <source>
        <strain evidence="2">ERTm3</strain>
    </source>
</reference>
<dbReference type="EMBL" id="GL870879">
    <property type="protein sequence ID" value="EIJ88261.1"/>
    <property type="molecule type" value="Genomic_DNA"/>
</dbReference>
<dbReference type="VEuPathDB" id="MicrosporidiaDB:NEQG_01705"/>
<evidence type="ECO:0000256" key="1">
    <source>
        <dbReference type="SAM" id="MobiDB-lite"/>
    </source>
</evidence>
<protein>
    <recommendedName>
        <fullName evidence="4">Ubiquitin-like domain-containing protein</fullName>
    </recommendedName>
</protein>
<dbReference type="OMA" id="KREYEDH"/>
<evidence type="ECO:0008006" key="4">
    <source>
        <dbReference type="Google" id="ProtNLM"/>
    </source>
</evidence>
<proteinExistence type="predicted"/>
<evidence type="ECO:0000313" key="3">
    <source>
        <dbReference type="Proteomes" id="UP000002872"/>
    </source>
</evidence>
<dbReference type="InParanoid" id="I3EGB4"/>
<dbReference type="AlphaFoldDB" id="I3EGB4"/>
<dbReference type="Proteomes" id="UP000002872">
    <property type="component" value="Unassembled WGS sequence"/>
</dbReference>
<dbReference type="HOGENOM" id="CLU_122959_0_0_1"/>
<organism evidence="2 3">
    <name type="scientific">Nematocida parisii (strain ERTm3)</name>
    <name type="common">Nematode killer fungus</name>
    <dbReference type="NCBI Taxonomy" id="935791"/>
    <lineage>
        <taxon>Eukaryota</taxon>
        <taxon>Fungi</taxon>
        <taxon>Fungi incertae sedis</taxon>
        <taxon>Microsporidia</taxon>
        <taxon>Nematocida</taxon>
    </lineage>
</organism>
<evidence type="ECO:0000313" key="2">
    <source>
        <dbReference type="EMBL" id="EIJ88261.1"/>
    </source>
</evidence>
<name>I3EGB4_NEMP3</name>
<keyword evidence="3" id="KW-1185">Reference proteome</keyword>
<feature type="region of interest" description="Disordered" evidence="1">
    <location>
        <begin position="1"/>
        <end position="37"/>
    </location>
</feature>
<gene>
    <name evidence="2" type="ORF">NEQG_01705</name>
</gene>
<dbReference type="OrthoDB" id="2194349at2759"/>